<evidence type="ECO:0000256" key="1">
    <source>
        <dbReference type="ARBA" id="ARBA00004496"/>
    </source>
</evidence>
<evidence type="ECO:0000313" key="11">
    <source>
        <dbReference type="EMBL" id="GAI30392.1"/>
    </source>
</evidence>
<keyword evidence="7" id="KW-0648">Protein biosynthesis</keyword>
<dbReference type="Gene3D" id="3.40.50.620">
    <property type="entry name" value="HUPs"/>
    <property type="match status" value="1"/>
</dbReference>
<feature type="non-terminal residue" evidence="11">
    <location>
        <position position="180"/>
    </location>
</feature>
<dbReference type="SUPFAM" id="SSF52374">
    <property type="entry name" value="Nucleotidylyl transferase"/>
    <property type="match status" value="1"/>
</dbReference>
<reference evidence="11" key="1">
    <citation type="journal article" date="2014" name="Front. Microbiol.">
        <title>High frequency of phylogenetically diverse reductive dehalogenase-homologous genes in deep subseafloor sedimentary metagenomes.</title>
        <authorList>
            <person name="Kawai M."/>
            <person name="Futagami T."/>
            <person name="Toyoda A."/>
            <person name="Takaki Y."/>
            <person name="Nishi S."/>
            <person name="Hori S."/>
            <person name="Arai W."/>
            <person name="Tsubouchi T."/>
            <person name="Morono Y."/>
            <person name="Uchiyama I."/>
            <person name="Ito T."/>
            <person name="Fujiyama A."/>
            <person name="Inagaki F."/>
            <person name="Takami H."/>
        </authorList>
    </citation>
    <scope>NUCLEOTIDE SEQUENCE</scope>
    <source>
        <strain evidence="11">Expedition CK06-06</strain>
    </source>
</reference>
<comment type="subcellular location">
    <subcellularLocation>
        <location evidence="1">Cytoplasm</location>
    </subcellularLocation>
</comment>
<dbReference type="InterPro" id="IPR002303">
    <property type="entry name" value="Valyl-tRNA_ligase"/>
</dbReference>
<dbReference type="EC" id="6.1.1.9" evidence="2"/>
<dbReference type="PANTHER" id="PTHR11946:SF93">
    <property type="entry name" value="VALINE--TRNA LIGASE, CHLOROPLASTIC_MITOCHONDRIAL 2"/>
    <property type="match status" value="1"/>
</dbReference>
<accession>X1MFF9</accession>
<dbReference type="PROSITE" id="PS00178">
    <property type="entry name" value="AA_TRNA_LIGASE_I"/>
    <property type="match status" value="1"/>
</dbReference>
<sequence>MRQSRKVKGEYKVEVSKDYDPFKIEPKWQKRWGELGVYRFNREDKKNPTYVIDTPPPYPSGEFHMGTALNWTYFDIVARYKRMRGFNVLFPQGWDCHGLPTEVQVEKLYGIRKGDLPIGKFRELCIKLTEENIGHMREEMNSLGFSIDWSTEYRTMDPDYYRRTQLSFVQLYKRGLIYRG</sequence>
<dbReference type="PANTHER" id="PTHR11946">
    <property type="entry name" value="VALYL-TRNA SYNTHETASES"/>
    <property type="match status" value="1"/>
</dbReference>
<evidence type="ECO:0000256" key="8">
    <source>
        <dbReference type="ARBA" id="ARBA00023146"/>
    </source>
</evidence>
<gene>
    <name evidence="11" type="ORF">S06H3_32595</name>
</gene>
<evidence type="ECO:0000256" key="9">
    <source>
        <dbReference type="ARBA" id="ARBA00029936"/>
    </source>
</evidence>
<evidence type="ECO:0000259" key="10">
    <source>
        <dbReference type="Pfam" id="PF00133"/>
    </source>
</evidence>
<dbReference type="FunFam" id="3.40.50.620:FF:000192">
    <property type="entry name" value="Valine--tRNA ligase"/>
    <property type="match status" value="1"/>
</dbReference>
<dbReference type="InterPro" id="IPR014729">
    <property type="entry name" value="Rossmann-like_a/b/a_fold"/>
</dbReference>
<dbReference type="GO" id="GO:0005524">
    <property type="term" value="F:ATP binding"/>
    <property type="evidence" value="ECO:0007669"/>
    <property type="project" value="UniProtKB-KW"/>
</dbReference>
<dbReference type="InterPro" id="IPR001412">
    <property type="entry name" value="aa-tRNA-synth_I_CS"/>
</dbReference>
<keyword evidence="3" id="KW-0963">Cytoplasm</keyword>
<keyword evidence="6" id="KW-0067">ATP-binding</keyword>
<proteinExistence type="predicted"/>
<evidence type="ECO:0000256" key="5">
    <source>
        <dbReference type="ARBA" id="ARBA00022741"/>
    </source>
</evidence>
<evidence type="ECO:0000256" key="6">
    <source>
        <dbReference type="ARBA" id="ARBA00022840"/>
    </source>
</evidence>
<keyword evidence="5" id="KW-0547">Nucleotide-binding</keyword>
<feature type="domain" description="Aminoacyl-tRNA synthetase class Ia" evidence="10">
    <location>
        <begin position="27"/>
        <end position="180"/>
    </location>
</feature>
<evidence type="ECO:0000256" key="3">
    <source>
        <dbReference type="ARBA" id="ARBA00022490"/>
    </source>
</evidence>
<dbReference type="GO" id="GO:0006438">
    <property type="term" value="P:valyl-tRNA aminoacylation"/>
    <property type="evidence" value="ECO:0007669"/>
    <property type="project" value="InterPro"/>
</dbReference>
<dbReference type="GO" id="GO:0004832">
    <property type="term" value="F:valine-tRNA ligase activity"/>
    <property type="evidence" value="ECO:0007669"/>
    <property type="project" value="UniProtKB-EC"/>
</dbReference>
<keyword evidence="4" id="KW-0436">Ligase</keyword>
<dbReference type="EMBL" id="BARV01019390">
    <property type="protein sequence ID" value="GAI30392.1"/>
    <property type="molecule type" value="Genomic_DNA"/>
</dbReference>
<evidence type="ECO:0000256" key="2">
    <source>
        <dbReference type="ARBA" id="ARBA00013169"/>
    </source>
</evidence>
<name>X1MFF9_9ZZZZ</name>
<dbReference type="Pfam" id="PF00133">
    <property type="entry name" value="tRNA-synt_1"/>
    <property type="match status" value="1"/>
</dbReference>
<organism evidence="11">
    <name type="scientific">marine sediment metagenome</name>
    <dbReference type="NCBI Taxonomy" id="412755"/>
    <lineage>
        <taxon>unclassified sequences</taxon>
        <taxon>metagenomes</taxon>
        <taxon>ecological metagenomes</taxon>
    </lineage>
</organism>
<evidence type="ECO:0000256" key="7">
    <source>
        <dbReference type="ARBA" id="ARBA00022917"/>
    </source>
</evidence>
<comment type="caution">
    <text evidence="11">The sequence shown here is derived from an EMBL/GenBank/DDBJ whole genome shotgun (WGS) entry which is preliminary data.</text>
</comment>
<dbReference type="AlphaFoldDB" id="X1MFF9"/>
<dbReference type="InterPro" id="IPR002300">
    <property type="entry name" value="aa-tRNA-synth_Ia"/>
</dbReference>
<dbReference type="GO" id="GO:0005829">
    <property type="term" value="C:cytosol"/>
    <property type="evidence" value="ECO:0007669"/>
    <property type="project" value="TreeGrafter"/>
</dbReference>
<evidence type="ECO:0000256" key="4">
    <source>
        <dbReference type="ARBA" id="ARBA00022598"/>
    </source>
</evidence>
<keyword evidence="8" id="KW-0030">Aminoacyl-tRNA synthetase</keyword>
<protein>
    <recommendedName>
        <fullName evidence="2">valine--tRNA ligase</fullName>
        <ecNumber evidence="2">6.1.1.9</ecNumber>
    </recommendedName>
    <alternativeName>
        <fullName evidence="9">Valyl-tRNA synthetase</fullName>
    </alternativeName>
</protein>